<dbReference type="Pfam" id="PF03703">
    <property type="entry name" value="bPH_2"/>
    <property type="match status" value="1"/>
</dbReference>
<proteinExistence type="predicted"/>
<gene>
    <name evidence="3" type="ORF">UFOPK3720_00237</name>
</gene>
<evidence type="ECO:0000259" key="2">
    <source>
        <dbReference type="Pfam" id="PF03703"/>
    </source>
</evidence>
<sequence length="78" mass="8528">MYVPHARTQSVRLTEGPWERTLGLASVHVDSTKGPVRITGLHLDSEFARQVAYDQADRARSARAKDTGVRQPGPSVGD</sequence>
<dbReference type="EMBL" id="CAFBNB010000026">
    <property type="protein sequence ID" value="CAB4921292.1"/>
    <property type="molecule type" value="Genomic_DNA"/>
</dbReference>
<dbReference type="InterPro" id="IPR005182">
    <property type="entry name" value="YdbS-like_PH"/>
</dbReference>
<feature type="domain" description="YdbS-like PH" evidence="2">
    <location>
        <begin position="2"/>
        <end position="43"/>
    </location>
</feature>
<feature type="region of interest" description="Disordered" evidence="1">
    <location>
        <begin position="55"/>
        <end position="78"/>
    </location>
</feature>
<organism evidence="3">
    <name type="scientific">freshwater metagenome</name>
    <dbReference type="NCBI Taxonomy" id="449393"/>
    <lineage>
        <taxon>unclassified sequences</taxon>
        <taxon>metagenomes</taxon>
        <taxon>ecological metagenomes</taxon>
    </lineage>
</organism>
<accession>A0A6J7HPB7</accession>
<evidence type="ECO:0000313" key="3">
    <source>
        <dbReference type="EMBL" id="CAB4921292.1"/>
    </source>
</evidence>
<reference evidence="3" key="1">
    <citation type="submission" date="2020-05" db="EMBL/GenBank/DDBJ databases">
        <authorList>
            <person name="Chiriac C."/>
            <person name="Salcher M."/>
            <person name="Ghai R."/>
            <person name="Kavagutti S V."/>
        </authorList>
    </citation>
    <scope>NUCLEOTIDE SEQUENCE</scope>
</reference>
<dbReference type="AlphaFoldDB" id="A0A6J7HPB7"/>
<name>A0A6J7HPB7_9ZZZZ</name>
<evidence type="ECO:0000256" key="1">
    <source>
        <dbReference type="SAM" id="MobiDB-lite"/>
    </source>
</evidence>
<feature type="compositionally biased region" description="Basic and acidic residues" evidence="1">
    <location>
        <begin position="55"/>
        <end position="68"/>
    </location>
</feature>
<protein>
    <submittedName>
        <fullName evidence="3">Unannotated protein</fullName>
    </submittedName>
</protein>